<comment type="caution">
    <text evidence="17">The sequence shown here is derived from an EMBL/GenBank/DDBJ whole genome shotgun (WGS) entry which is preliminary data.</text>
</comment>
<dbReference type="SUPFAM" id="SSF46626">
    <property type="entry name" value="Cytochrome c"/>
    <property type="match status" value="2"/>
</dbReference>
<evidence type="ECO:0000256" key="6">
    <source>
        <dbReference type="ARBA" id="ARBA00022723"/>
    </source>
</evidence>
<keyword evidence="5 14" id="KW-0808">Transferase</keyword>
<accession>A0ABT2NKF7</accession>
<dbReference type="NCBIfam" id="TIGR04484">
    <property type="entry name" value="thiosulf_SoxA"/>
    <property type="match status" value="1"/>
</dbReference>
<dbReference type="PIRSF" id="PIRSF038455">
    <property type="entry name" value="SoxA"/>
    <property type="match status" value="1"/>
</dbReference>
<sequence length="288" mass="31638">MQRRTTRLVAAAAFGIALAGAAGADPVDDTLEVTTEDGTITLTTTAPAPDHLKDAFDTIYSGWHFRDTDTRDMQRDDFDNPGMVFVDLGQEKWNAAIGANGESCAGCHEGPESMKGLRAVMPRVDEKTGKLMIMEDYVNTCVTERMGLEKWGTTSGDMKNMLALISMQSRGEIQNVAIDGPAAEYWEKGKEIYYTRFGQLEMSCSNCHQDYAGYNIRSDHLSQGQISGFPVYRLKDAGLVSAQQRFVGCVRDTRAETFKAGSDEFKALELYVASRGNGLMIEGVGVRH</sequence>
<dbReference type="RefSeq" id="WP_261493856.1">
    <property type="nucleotide sequence ID" value="NZ_JAOCQF010000001.1"/>
</dbReference>
<comment type="catalytic activity">
    <reaction evidence="12 14">
        <text>L-cysteinyl-[SoxY protein] + thiosulfate + 2 Fe(III)-[cytochrome c] = S-sulfosulfanyl-L-cysteinyl-[SoxY protein] + 2 Fe(II)-[cytochrome c] + 2 H(+)</text>
        <dbReference type="Rhea" id="RHEA:56720"/>
        <dbReference type="Rhea" id="RHEA-COMP:10350"/>
        <dbReference type="Rhea" id="RHEA-COMP:14328"/>
        <dbReference type="Rhea" id="RHEA-COMP:14399"/>
        <dbReference type="Rhea" id="RHEA-COMP:14691"/>
        <dbReference type="ChEBI" id="CHEBI:15378"/>
        <dbReference type="ChEBI" id="CHEBI:29033"/>
        <dbReference type="ChEBI" id="CHEBI:29034"/>
        <dbReference type="ChEBI" id="CHEBI:29950"/>
        <dbReference type="ChEBI" id="CHEBI:33542"/>
        <dbReference type="ChEBI" id="CHEBI:139321"/>
        <dbReference type="EC" id="2.8.5.2"/>
    </reaction>
</comment>
<dbReference type="InterPro" id="IPR009056">
    <property type="entry name" value="Cyt_c-like_dom"/>
</dbReference>
<dbReference type="EC" id="2.8.5.2" evidence="14"/>
<keyword evidence="3 14" id="KW-0813">Transport</keyword>
<evidence type="ECO:0000259" key="16">
    <source>
        <dbReference type="Pfam" id="PF21342"/>
    </source>
</evidence>
<comment type="similarity">
    <text evidence="11 14">Belongs to the SoxA family.</text>
</comment>
<feature type="signal peptide" evidence="15">
    <location>
        <begin position="1"/>
        <end position="24"/>
    </location>
</feature>
<evidence type="ECO:0000256" key="2">
    <source>
        <dbReference type="ARBA" id="ARBA00011530"/>
    </source>
</evidence>
<evidence type="ECO:0000313" key="17">
    <source>
        <dbReference type="EMBL" id="MCT8328424.1"/>
    </source>
</evidence>
<organism evidence="17 18">
    <name type="scientific">Albidovulum sediminis</name>
    <dbReference type="NCBI Taxonomy" id="3066345"/>
    <lineage>
        <taxon>Bacteria</taxon>
        <taxon>Pseudomonadati</taxon>
        <taxon>Pseudomonadota</taxon>
        <taxon>Alphaproteobacteria</taxon>
        <taxon>Rhodobacterales</taxon>
        <taxon>Paracoccaceae</taxon>
        <taxon>Albidovulum</taxon>
    </lineage>
</organism>
<gene>
    <name evidence="17" type="primary">soxA</name>
    <name evidence="17" type="ORF">N5I32_02745</name>
</gene>
<evidence type="ECO:0000256" key="7">
    <source>
        <dbReference type="ARBA" id="ARBA00022729"/>
    </source>
</evidence>
<dbReference type="InterPro" id="IPR036909">
    <property type="entry name" value="Cyt_c-like_dom_sf"/>
</dbReference>
<evidence type="ECO:0000313" key="18">
    <source>
        <dbReference type="Proteomes" id="UP001205601"/>
    </source>
</evidence>
<keyword evidence="18" id="KW-1185">Reference proteome</keyword>
<keyword evidence="9 14" id="KW-0249">Electron transport</keyword>
<keyword evidence="8 14" id="KW-0574">Periplasm</keyword>
<evidence type="ECO:0000256" key="4">
    <source>
        <dbReference type="ARBA" id="ARBA00022617"/>
    </source>
</evidence>
<dbReference type="InterPro" id="IPR025710">
    <property type="entry name" value="SoxA"/>
</dbReference>
<keyword evidence="6 14" id="KW-0479">Metal-binding</keyword>
<comment type="subcellular location">
    <subcellularLocation>
        <location evidence="1 14">Periplasm</location>
    </subcellularLocation>
</comment>
<feature type="domain" description="Cytochrome c" evidence="16">
    <location>
        <begin position="89"/>
        <end position="172"/>
    </location>
</feature>
<dbReference type="Gene3D" id="1.10.760.10">
    <property type="entry name" value="Cytochrome c-like domain"/>
    <property type="match status" value="2"/>
</dbReference>
<reference evidence="18" key="1">
    <citation type="submission" date="2023-07" db="EMBL/GenBank/DDBJ databases">
        <title>Defluviimonas sediminis sp. nov., isolated from mangrove sediment.</title>
        <authorList>
            <person name="Liu L."/>
            <person name="Li J."/>
            <person name="Huang Y."/>
            <person name="Pan J."/>
            <person name="Li M."/>
        </authorList>
    </citation>
    <scope>NUCLEOTIDE SEQUENCE [LARGE SCALE GENOMIC DNA]</scope>
    <source>
        <strain evidence="18">FT324</strain>
    </source>
</reference>
<comment type="catalytic activity">
    <reaction evidence="13 14">
        <text>S-sulfanyl-L-cysteinyl-[SoxY protein] + thiosulfate + 2 Fe(III)-[cytochrome c] = S-(2-sulfodisulfanyl)-L-cysteinyl-[SoxY protein] + 2 Fe(II)-[cytochrome c] + 2 H(+)</text>
        <dbReference type="Rhea" id="RHEA:51224"/>
        <dbReference type="Rhea" id="RHEA-COMP:10350"/>
        <dbReference type="Rhea" id="RHEA-COMP:14399"/>
        <dbReference type="Rhea" id="RHEA-COMP:14689"/>
        <dbReference type="Rhea" id="RHEA-COMP:14690"/>
        <dbReference type="ChEBI" id="CHEBI:15378"/>
        <dbReference type="ChEBI" id="CHEBI:29033"/>
        <dbReference type="ChEBI" id="CHEBI:29034"/>
        <dbReference type="ChEBI" id="CHEBI:33542"/>
        <dbReference type="ChEBI" id="CHEBI:61963"/>
        <dbReference type="ChEBI" id="CHEBI:140664"/>
        <dbReference type="EC" id="2.8.5.2"/>
    </reaction>
</comment>
<proteinExistence type="inferred from homology"/>
<evidence type="ECO:0000256" key="1">
    <source>
        <dbReference type="ARBA" id="ARBA00004418"/>
    </source>
</evidence>
<comment type="subunit">
    <text evidence="2 14">Heterodimer of SoxA and SoxX.</text>
</comment>
<evidence type="ECO:0000256" key="12">
    <source>
        <dbReference type="ARBA" id="ARBA00048077"/>
    </source>
</evidence>
<evidence type="ECO:0000256" key="15">
    <source>
        <dbReference type="SAM" id="SignalP"/>
    </source>
</evidence>
<dbReference type="Pfam" id="PF21342">
    <property type="entry name" value="SoxA-TsdA_cyt-c"/>
    <property type="match status" value="1"/>
</dbReference>
<dbReference type="EMBL" id="JAOCQF010000001">
    <property type="protein sequence ID" value="MCT8328424.1"/>
    <property type="molecule type" value="Genomic_DNA"/>
</dbReference>
<evidence type="ECO:0000256" key="11">
    <source>
        <dbReference type="ARBA" id="ARBA00025746"/>
    </source>
</evidence>
<keyword evidence="10 14" id="KW-0408">Iron</keyword>
<evidence type="ECO:0000256" key="3">
    <source>
        <dbReference type="ARBA" id="ARBA00022448"/>
    </source>
</evidence>
<protein>
    <recommendedName>
        <fullName evidence="14">SoxAX cytochrome complex subunit A</fullName>
        <ecNumber evidence="14">2.8.5.2</ecNumber>
    </recommendedName>
    <alternativeName>
        <fullName evidence="14">Protein SoxA</fullName>
    </alternativeName>
    <alternativeName>
        <fullName evidence="14">Sulfur oxidizing protein A</fullName>
    </alternativeName>
    <alternativeName>
        <fullName evidence="14">Thiosulfate-oxidizing multienzyme system protein SoxA</fullName>
    </alternativeName>
</protein>
<evidence type="ECO:0000256" key="9">
    <source>
        <dbReference type="ARBA" id="ARBA00022982"/>
    </source>
</evidence>
<evidence type="ECO:0000256" key="14">
    <source>
        <dbReference type="PIRNR" id="PIRNR038455"/>
    </source>
</evidence>
<keyword evidence="7 15" id="KW-0732">Signal</keyword>
<evidence type="ECO:0000256" key="10">
    <source>
        <dbReference type="ARBA" id="ARBA00023004"/>
    </source>
</evidence>
<evidence type="ECO:0000256" key="8">
    <source>
        <dbReference type="ARBA" id="ARBA00022764"/>
    </source>
</evidence>
<evidence type="ECO:0000256" key="13">
    <source>
        <dbReference type="ARBA" id="ARBA00048423"/>
    </source>
</evidence>
<keyword evidence="4 14" id="KW-0349">Heme</keyword>
<name>A0ABT2NKF7_9RHOB</name>
<feature type="chain" id="PRO_5045327248" description="SoxAX cytochrome complex subunit A" evidence="15">
    <location>
        <begin position="25"/>
        <end position="288"/>
    </location>
</feature>
<dbReference type="Proteomes" id="UP001205601">
    <property type="component" value="Unassembled WGS sequence"/>
</dbReference>
<evidence type="ECO:0000256" key="5">
    <source>
        <dbReference type="ARBA" id="ARBA00022679"/>
    </source>
</evidence>